<proteinExistence type="predicted"/>
<sequence length="262" mass="30026">MADPFEVRVRFTQMLSGLNASNTASQKAAQYLLKHKSMSEDLHSCIIEQVEHINNMNTRANILCFIEVFFDLAAKEPQSHDYLSMLQRDIISIVKSVTPCDALGHINLTIAKLVLSQVVQNLQRKGHIPEPTIAEIHEWFATHENTFSSNPLALPVATATATPPEPDENDVWAPRMSRKHAEERIEEDRERHKRLRENIWAVPSGPGEKLEWERVWEETSDLGDDDYGMAKEEAEERAGVVAEYCEHWREKLDRREDVVMSV</sequence>
<dbReference type="Pfam" id="PF12350">
    <property type="entry name" value="CTK3_C"/>
    <property type="match status" value="1"/>
</dbReference>
<dbReference type="AlphaFoldDB" id="A0A0F4ZCX7"/>
<dbReference type="PANTHER" id="PTHR28291">
    <property type="entry name" value="CTD KINASE SUBUNIT GAMMA"/>
    <property type="match status" value="1"/>
</dbReference>
<protein>
    <recommendedName>
        <fullName evidence="6">CID domain-containing protein</fullName>
    </recommendedName>
</protein>
<feature type="domain" description="CTD kinase subunit gamma Ctk3 N-terminal" evidence="2">
    <location>
        <begin position="2"/>
        <end position="124"/>
    </location>
</feature>
<dbReference type="InterPro" id="IPR024637">
    <property type="entry name" value="Ctk3_C"/>
</dbReference>
<evidence type="ECO:0000313" key="5">
    <source>
        <dbReference type="Proteomes" id="UP000033483"/>
    </source>
</evidence>
<evidence type="ECO:0000259" key="3">
    <source>
        <dbReference type="Pfam" id="PF12350"/>
    </source>
</evidence>
<keyword evidence="5" id="KW-1185">Reference proteome</keyword>
<dbReference type="Pfam" id="PF12243">
    <property type="entry name" value="CTK3"/>
    <property type="match status" value="1"/>
</dbReference>
<accession>A0A0F4ZCX7</accession>
<dbReference type="GO" id="GO:0070692">
    <property type="term" value="C:CTDK-1 complex"/>
    <property type="evidence" value="ECO:0007669"/>
    <property type="project" value="InterPro"/>
</dbReference>
<comment type="caution">
    <text evidence="4">The sequence shown here is derived from an EMBL/GenBank/DDBJ whole genome shotgun (WGS) entry which is preliminary data.</text>
</comment>
<evidence type="ECO:0000259" key="2">
    <source>
        <dbReference type="Pfam" id="PF12243"/>
    </source>
</evidence>
<dbReference type="EMBL" id="LAEV01001419">
    <property type="protein sequence ID" value="KKA28100.1"/>
    <property type="molecule type" value="Genomic_DNA"/>
</dbReference>
<dbReference type="GO" id="GO:0032786">
    <property type="term" value="P:positive regulation of DNA-templated transcription, elongation"/>
    <property type="evidence" value="ECO:0007669"/>
    <property type="project" value="InterPro"/>
</dbReference>
<dbReference type="InterPro" id="IPR024638">
    <property type="entry name" value="Ctk3_N"/>
</dbReference>
<dbReference type="InterPro" id="IPR042326">
    <property type="entry name" value="Ctk3"/>
</dbReference>
<dbReference type="GO" id="GO:0045943">
    <property type="term" value="P:positive regulation of transcription by RNA polymerase I"/>
    <property type="evidence" value="ECO:0007669"/>
    <property type="project" value="TreeGrafter"/>
</dbReference>
<dbReference type="PANTHER" id="PTHR28291:SF1">
    <property type="entry name" value="CTD KINASE SUBUNIT GAMMA"/>
    <property type="match status" value="1"/>
</dbReference>
<reference evidence="4 5" key="1">
    <citation type="submission" date="2015-03" db="EMBL/GenBank/DDBJ databases">
        <authorList>
            <person name="Radwan O."/>
            <person name="Al-Naeli F.A."/>
            <person name="Rendon G.A."/>
            <person name="Fields C."/>
        </authorList>
    </citation>
    <scope>NUCLEOTIDE SEQUENCE [LARGE SCALE GENOMIC DNA]</scope>
    <source>
        <strain evidence="4">CR-DP1</strain>
    </source>
</reference>
<gene>
    <name evidence="4" type="ORF">TD95_002321</name>
</gene>
<organism evidence="4 5">
    <name type="scientific">Thielaviopsis punctulata</name>
    <dbReference type="NCBI Taxonomy" id="72032"/>
    <lineage>
        <taxon>Eukaryota</taxon>
        <taxon>Fungi</taxon>
        <taxon>Dikarya</taxon>
        <taxon>Ascomycota</taxon>
        <taxon>Pezizomycotina</taxon>
        <taxon>Sordariomycetes</taxon>
        <taxon>Hypocreomycetidae</taxon>
        <taxon>Microascales</taxon>
        <taxon>Ceratocystidaceae</taxon>
        <taxon>Thielaviopsis</taxon>
    </lineage>
</organism>
<name>A0A0F4ZCX7_9PEZI</name>
<evidence type="ECO:0008006" key="6">
    <source>
        <dbReference type="Google" id="ProtNLM"/>
    </source>
</evidence>
<dbReference type="Proteomes" id="UP000033483">
    <property type="component" value="Unassembled WGS sequence"/>
</dbReference>
<evidence type="ECO:0000256" key="1">
    <source>
        <dbReference type="SAM" id="MobiDB-lite"/>
    </source>
</evidence>
<dbReference type="OrthoDB" id="21266at2759"/>
<feature type="region of interest" description="Disordered" evidence="1">
    <location>
        <begin position="158"/>
        <end position="179"/>
    </location>
</feature>
<feature type="domain" description="CTD kinase subunit gamma Ctk3 C-terminal" evidence="3">
    <location>
        <begin position="177"/>
        <end position="239"/>
    </location>
</feature>
<evidence type="ECO:0000313" key="4">
    <source>
        <dbReference type="EMBL" id="KKA28100.1"/>
    </source>
</evidence>